<dbReference type="InterPro" id="IPR023393">
    <property type="entry name" value="START-like_dom_sf"/>
</dbReference>
<keyword evidence="2" id="KW-1185">Reference proteome</keyword>
<dbReference type="RefSeq" id="WP_381507909.1">
    <property type="nucleotide sequence ID" value="NZ_JBHUOM010000042.1"/>
</dbReference>
<dbReference type="EMBL" id="JBHUOM010000042">
    <property type="protein sequence ID" value="MFD2937634.1"/>
    <property type="molecule type" value="Genomic_DNA"/>
</dbReference>
<name>A0ABW6ASP0_9BACT</name>
<proteinExistence type="predicted"/>
<accession>A0ABW6ASP0</accession>
<organism evidence="1 2">
    <name type="scientific">Spirosoma flavum</name>
    <dbReference type="NCBI Taxonomy" id="2048557"/>
    <lineage>
        <taxon>Bacteria</taxon>
        <taxon>Pseudomonadati</taxon>
        <taxon>Bacteroidota</taxon>
        <taxon>Cytophagia</taxon>
        <taxon>Cytophagales</taxon>
        <taxon>Cytophagaceae</taxon>
        <taxon>Spirosoma</taxon>
    </lineage>
</organism>
<comment type="caution">
    <text evidence="1">The sequence shown here is derived from an EMBL/GenBank/DDBJ whole genome shotgun (WGS) entry which is preliminary data.</text>
</comment>
<sequence>MITSDYTTSLVVDQSPEEVFNTINNVEWWWSENLEGTSQNVNDEFTVDFPGIHLSTQKVVALIGGRKIEWLVTDSNLTGFQDKQEWTGTTIHFDITAIGNKTQIQFTHVGLVPDVACYNSCTRGWTYFIDGSLYKLFTAGKGQPGKSSPKAEL</sequence>
<evidence type="ECO:0000313" key="1">
    <source>
        <dbReference type="EMBL" id="MFD2937634.1"/>
    </source>
</evidence>
<reference evidence="2" key="1">
    <citation type="journal article" date="2019" name="Int. J. Syst. Evol. Microbiol.">
        <title>The Global Catalogue of Microorganisms (GCM) 10K type strain sequencing project: providing services to taxonomists for standard genome sequencing and annotation.</title>
        <authorList>
            <consortium name="The Broad Institute Genomics Platform"/>
            <consortium name="The Broad Institute Genome Sequencing Center for Infectious Disease"/>
            <person name="Wu L."/>
            <person name="Ma J."/>
        </authorList>
    </citation>
    <scope>NUCLEOTIDE SEQUENCE [LARGE SCALE GENOMIC DNA]</scope>
    <source>
        <strain evidence="2">KCTC 52490</strain>
    </source>
</reference>
<dbReference type="Gene3D" id="3.30.530.20">
    <property type="match status" value="1"/>
</dbReference>
<gene>
    <name evidence="1" type="ORF">ACFS25_27935</name>
</gene>
<dbReference type="SUPFAM" id="SSF55961">
    <property type="entry name" value="Bet v1-like"/>
    <property type="match status" value="1"/>
</dbReference>
<protein>
    <submittedName>
        <fullName evidence="1">SRPBCC domain-containing protein</fullName>
    </submittedName>
</protein>
<evidence type="ECO:0000313" key="2">
    <source>
        <dbReference type="Proteomes" id="UP001597512"/>
    </source>
</evidence>
<dbReference type="Proteomes" id="UP001597512">
    <property type="component" value="Unassembled WGS sequence"/>
</dbReference>